<feature type="domain" description="Carrier" evidence="6">
    <location>
        <begin position="545"/>
        <end position="620"/>
    </location>
</feature>
<dbReference type="InterPro" id="IPR013120">
    <property type="entry name" value="FAR_NAD-bd"/>
</dbReference>
<dbReference type="Gene3D" id="1.10.1200.10">
    <property type="entry name" value="ACP-like"/>
    <property type="match status" value="1"/>
</dbReference>
<dbReference type="PROSITE" id="PS00061">
    <property type="entry name" value="ADH_SHORT"/>
    <property type="match status" value="1"/>
</dbReference>
<dbReference type="InterPro" id="IPR042099">
    <property type="entry name" value="ANL_N_sf"/>
</dbReference>
<dbReference type="Gene3D" id="3.30.300.30">
    <property type="match status" value="1"/>
</dbReference>
<organism evidence="7 8">
    <name type="scientific">Clavelina lepadiformis</name>
    <name type="common">Light-bulb sea squirt</name>
    <name type="synonym">Ascidia lepadiformis</name>
    <dbReference type="NCBI Taxonomy" id="159417"/>
    <lineage>
        <taxon>Eukaryota</taxon>
        <taxon>Metazoa</taxon>
        <taxon>Chordata</taxon>
        <taxon>Tunicata</taxon>
        <taxon>Ascidiacea</taxon>
        <taxon>Aplousobranchia</taxon>
        <taxon>Clavelinidae</taxon>
        <taxon>Clavelina</taxon>
    </lineage>
</organism>
<evidence type="ECO:0000256" key="1">
    <source>
        <dbReference type="ARBA" id="ARBA00006432"/>
    </source>
</evidence>
<dbReference type="InterPro" id="IPR009081">
    <property type="entry name" value="PP-bd_ACP"/>
</dbReference>
<dbReference type="SUPFAM" id="SSF47336">
    <property type="entry name" value="ACP-like"/>
    <property type="match status" value="1"/>
</dbReference>
<evidence type="ECO:0000259" key="6">
    <source>
        <dbReference type="PROSITE" id="PS50075"/>
    </source>
</evidence>
<dbReference type="PANTHER" id="PTHR44845">
    <property type="entry name" value="CARRIER DOMAIN-CONTAINING PROTEIN"/>
    <property type="match status" value="1"/>
</dbReference>
<dbReference type="Pfam" id="PF00550">
    <property type="entry name" value="PP-binding"/>
    <property type="match status" value="1"/>
</dbReference>
<dbReference type="CDD" id="cd05233">
    <property type="entry name" value="SDR_c"/>
    <property type="match status" value="1"/>
</dbReference>
<dbReference type="PRINTS" id="PR00081">
    <property type="entry name" value="GDHRDH"/>
</dbReference>
<dbReference type="EMBL" id="CAWYQH010000002">
    <property type="protein sequence ID" value="CAK8673487.1"/>
    <property type="molecule type" value="Genomic_DNA"/>
</dbReference>
<dbReference type="Pfam" id="PF13193">
    <property type="entry name" value="AMP-binding_C"/>
    <property type="match status" value="1"/>
</dbReference>
<dbReference type="PRINTS" id="PR00080">
    <property type="entry name" value="SDRFAMILY"/>
</dbReference>
<dbReference type="InterPro" id="IPR020904">
    <property type="entry name" value="Sc_DH/Rdtase_CS"/>
</dbReference>
<evidence type="ECO:0000256" key="5">
    <source>
        <dbReference type="ARBA" id="ARBA00023098"/>
    </source>
</evidence>
<evidence type="ECO:0000256" key="4">
    <source>
        <dbReference type="ARBA" id="ARBA00023002"/>
    </source>
</evidence>
<comment type="caution">
    <text evidence="7">The sequence shown here is derived from an EMBL/GenBank/DDBJ whole genome shotgun (WGS) entry which is preliminary data.</text>
</comment>
<dbReference type="SUPFAM" id="SSF51735">
    <property type="entry name" value="NAD(P)-binding Rossmann-fold domains"/>
    <property type="match status" value="2"/>
</dbReference>
<dbReference type="CDD" id="cd05235">
    <property type="entry name" value="SDR_e1"/>
    <property type="match status" value="1"/>
</dbReference>
<dbReference type="PANTHER" id="PTHR44845:SF6">
    <property type="entry name" value="BETA-ALANINE-ACTIVATING ENZYME"/>
    <property type="match status" value="1"/>
</dbReference>
<dbReference type="Gene3D" id="3.40.50.720">
    <property type="entry name" value="NAD(P)-binding Rossmann-like Domain"/>
    <property type="match status" value="2"/>
</dbReference>
<dbReference type="PROSITE" id="PS00455">
    <property type="entry name" value="AMP_BINDING"/>
    <property type="match status" value="1"/>
</dbReference>
<keyword evidence="4" id="KW-0560">Oxidoreductase</keyword>
<dbReference type="InterPro" id="IPR036291">
    <property type="entry name" value="NAD(P)-bd_dom_sf"/>
</dbReference>
<proteinExistence type="inferred from homology"/>
<dbReference type="NCBIfam" id="TIGR01746">
    <property type="entry name" value="Thioester-redct"/>
    <property type="match status" value="1"/>
</dbReference>
<dbReference type="InterPro" id="IPR025110">
    <property type="entry name" value="AMP-bd_C"/>
</dbReference>
<dbReference type="CDD" id="cd05930">
    <property type="entry name" value="A_NRPS"/>
    <property type="match status" value="1"/>
</dbReference>
<evidence type="ECO:0000256" key="3">
    <source>
        <dbReference type="ARBA" id="ARBA00022553"/>
    </source>
</evidence>
<dbReference type="Proteomes" id="UP001642483">
    <property type="component" value="Unassembled WGS sequence"/>
</dbReference>
<dbReference type="SMART" id="SM00822">
    <property type="entry name" value="PKS_KR"/>
    <property type="match status" value="1"/>
</dbReference>
<sequence length="1294" mass="144966">MTWQEELEQYESLGCLHEMFERQVALTPNATAVVDDEERKMTFAELNEACDILADNLILKGVVRESPVGIYMERCVDYVIAFIAIFKSGGAYIPLDVSYPDVLLEDIFADAKPACVITSSSMIERLQDKNQQVIVMDRNWMTTLKSENVASKSIIKRPAMDQSNLACIVYSSGTTGKPKGIMLLHRCCVFSYTWRHVLTPFEADDRVACNVFFVWELIRPLLKGIPLYIVPDTVIYDPLLLAKFIKKHSITRILFTPSLLETVLDARNINMSDFSSLRLIWFCGEVVTTSLFERCVSNMPWVKFYNLYSISECHDVAIADLSKFLQQQSRDDSVKRPKYAPVGRVCPGIEVYILDGEGNVQPVGMPGEIFVGGPTLARGYLNRPEMNAKRFIKRKSATNSSEEITLYRTGDWGLMKLDRNLEICGRCDSMVKVRGYSIEIQAVEAAIMSLPTVKACVVLALGDEGQDKQLVAYIVAEDKVTKREIKADLRKKLPFYMVPSYFMFLKSIPVVAATGKLDKKALPSIHSAKDLNGDFSMLADDEKTLPTTETEKFLEKAWCSLLQMEFVDIQESFFDLGGHSLLAARLLGIIREKYGDSITMQVLFAYPTICELGKWLDSENDSLNQKFVSKIDLDAEVRMHKAGPVNLDIQLRAFWRSRGFGYKSRRARVLLTGATGFLGAFLLRDLLLETKVQVYCLVRPLPNKSAEAKLRQNLDFYKIFEQENSDDKDLMKAYQKRVHSVTGDVALFELGLNEEDYTYLSYEVDYVIHAAAYVNLVYPYEALKGANVTGTQNVLIFARSGKVKPVHYVSTNAVFSNGKEMCQEISSASEDTSLLENGYAQSKWVAEQLVRNAISQGLPATIYRIGNISGSTSFASWNPSDFIILVLRASLITSSWPDVDWTIEMTPVNFVSKCIVRLSQELQTSVHKIFHLVQPKAITGKWLYKWLKSEFGYKLDLIPLVEWCSRIQDLTENTSNGHPSVKKILQSMNSPPDENLFSYKSTFDQTNLNSALKTIHLTYPDLDGKLLRHYIVQLAKQKTIAFPVERRGSALRGRVAVVTGASSGIGRSIALFLAKEGAKVCIAARSLDKLEKLKQEINKDGGDVTVFQCDVTVRGQVMNLVQHAENLWGAVDILVNSAGVMYYTHMSNVMMDDWDSMIHINCKGVTNSVGAAIPGMIKRNRGHIVNISSDAGLKGFPGLAVYSGTKFFVEGFSQALRHEMVDKGIKVTCIQPGDVKTNLLSVTKDEDARKQYDGSTSCKILDPEDVARAVVYILSQPDHVAINQLLVEPKEAPV</sequence>
<dbReference type="SUPFAM" id="SSF56801">
    <property type="entry name" value="Acetyl-CoA synthetase-like"/>
    <property type="match status" value="1"/>
</dbReference>
<dbReference type="InterPro" id="IPR000873">
    <property type="entry name" value="AMP-dep_synth/lig_dom"/>
</dbReference>
<dbReference type="InterPro" id="IPR010080">
    <property type="entry name" value="Thioester_reductase-like_dom"/>
</dbReference>
<dbReference type="Pfam" id="PF00501">
    <property type="entry name" value="AMP-binding"/>
    <property type="match status" value="1"/>
</dbReference>
<comment type="similarity">
    <text evidence="1">Belongs to the ATP-dependent AMP-binding enzyme family.</text>
</comment>
<dbReference type="InterPro" id="IPR057326">
    <property type="entry name" value="KR_dom"/>
</dbReference>
<dbReference type="Pfam" id="PF07993">
    <property type="entry name" value="NAD_binding_4"/>
    <property type="match status" value="1"/>
</dbReference>
<dbReference type="InterPro" id="IPR002347">
    <property type="entry name" value="SDR_fam"/>
</dbReference>
<evidence type="ECO:0000313" key="8">
    <source>
        <dbReference type="Proteomes" id="UP001642483"/>
    </source>
</evidence>
<keyword evidence="8" id="KW-1185">Reference proteome</keyword>
<dbReference type="InterPro" id="IPR020845">
    <property type="entry name" value="AMP-binding_CS"/>
</dbReference>
<evidence type="ECO:0000256" key="2">
    <source>
        <dbReference type="ARBA" id="ARBA00022450"/>
    </source>
</evidence>
<keyword evidence="2" id="KW-0596">Phosphopantetheine</keyword>
<protein>
    <recommendedName>
        <fullName evidence="6">Carrier domain-containing protein</fullName>
    </recommendedName>
</protein>
<dbReference type="InterPro" id="IPR006162">
    <property type="entry name" value="Ppantetheine_attach_site"/>
</dbReference>
<reference evidence="7 8" key="1">
    <citation type="submission" date="2024-02" db="EMBL/GenBank/DDBJ databases">
        <authorList>
            <person name="Daric V."/>
            <person name="Darras S."/>
        </authorList>
    </citation>
    <scope>NUCLEOTIDE SEQUENCE [LARGE SCALE GENOMIC DNA]</scope>
</reference>
<dbReference type="InterPro" id="IPR045851">
    <property type="entry name" value="AMP-bd_C_sf"/>
</dbReference>
<accession>A0ABP0F5C6</accession>
<dbReference type="Gene3D" id="3.40.50.12780">
    <property type="entry name" value="N-terminal domain of ligase-like"/>
    <property type="match status" value="1"/>
</dbReference>
<dbReference type="PROSITE" id="PS50075">
    <property type="entry name" value="CARRIER"/>
    <property type="match status" value="1"/>
</dbReference>
<gene>
    <name evidence="7" type="ORF">CVLEPA_LOCUS3279</name>
</gene>
<dbReference type="InterPro" id="IPR036736">
    <property type="entry name" value="ACP-like_sf"/>
</dbReference>
<name>A0ABP0F5C6_CLALP</name>
<evidence type="ECO:0000313" key="7">
    <source>
        <dbReference type="EMBL" id="CAK8673487.1"/>
    </source>
</evidence>
<dbReference type="Pfam" id="PF00106">
    <property type="entry name" value="adh_short"/>
    <property type="match status" value="1"/>
</dbReference>
<dbReference type="PROSITE" id="PS00012">
    <property type="entry name" value="PHOSPHOPANTETHEINE"/>
    <property type="match status" value="1"/>
</dbReference>
<keyword evidence="5" id="KW-0443">Lipid metabolism</keyword>
<keyword evidence="3" id="KW-0597">Phosphoprotein</keyword>